<keyword evidence="5" id="KW-0862">Zinc</keyword>
<feature type="domain" description="C2H2-type" evidence="9">
    <location>
        <begin position="1356"/>
        <end position="1385"/>
    </location>
</feature>
<evidence type="ECO:0000256" key="3">
    <source>
        <dbReference type="ARBA" id="ARBA00022737"/>
    </source>
</evidence>
<evidence type="ECO:0000256" key="6">
    <source>
        <dbReference type="ARBA" id="ARBA00023242"/>
    </source>
</evidence>
<gene>
    <name evidence="10" type="ORF">TCEB3V08_LOCUS1210</name>
</gene>
<feature type="region of interest" description="Disordered" evidence="8">
    <location>
        <begin position="1"/>
        <end position="111"/>
    </location>
</feature>
<dbReference type="SMART" id="SM00355">
    <property type="entry name" value="ZnF_C2H2"/>
    <property type="match status" value="14"/>
</dbReference>
<feature type="region of interest" description="Disordered" evidence="8">
    <location>
        <begin position="5241"/>
        <end position="5264"/>
    </location>
</feature>
<dbReference type="PROSITE" id="PS00028">
    <property type="entry name" value="ZINC_FINGER_C2H2_1"/>
    <property type="match status" value="9"/>
</dbReference>
<dbReference type="Gene3D" id="3.30.160.60">
    <property type="entry name" value="Classic Zinc Finger"/>
    <property type="match status" value="1"/>
</dbReference>
<evidence type="ECO:0000256" key="1">
    <source>
        <dbReference type="ARBA" id="ARBA00004123"/>
    </source>
</evidence>
<feature type="compositionally biased region" description="Basic and acidic residues" evidence="8">
    <location>
        <begin position="5096"/>
        <end position="5110"/>
    </location>
</feature>
<dbReference type="PANTHER" id="PTHR24381:SF393">
    <property type="entry name" value="CHROMATIN-LINKED ADAPTOR FOR MSL PROTEINS, ISOFORM B"/>
    <property type="match status" value="1"/>
</dbReference>
<comment type="subcellular location">
    <subcellularLocation>
        <location evidence="1">Nucleus</location>
    </subcellularLocation>
</comment>
<evidence type="ECO:0000256" key="7">
    <source>
        <dbReference type="PROSITE-ProRule" id="PRU00042"/>
    </source>
</evidence>
<feature type="domain" description="C2H2-type" evidence="9">
    <location>
        <begin position="1145"/>
        <end position="1173"/>
    </location>
</feature>
<dbReference type="PANTHER" id="PTHR24381">
    <property type="entry name" value="ZINC FINGER PROTEIN"/>
    <property type="match status" value="1"/>
</dbReference>
<feature type="region of interest" description="Disordered" evidence="8">
    <location>
        <begin position="1852"/>
        <end position="1878"/>
    </location>
</feature>
<organism evidence="10">
    <name type="scientific">Timema cristinae</name>
    <name type="common">Walking stick</name>
    <dbReference type="NCBI Taxonomy" id="61476"/>
    <lineage>
        <taxon>Eukaryota</taxon>
        <taxon>Metazoa</taxon>
        <taxon>Ecdysozoa</taxon>
        <taxon>Arthropoda</taxon>
        <taxon>Hexapoda</taxon>
        <taxon>Insecta</taxon>
        <taxon>Pterygota</taxon>
        <taxon>Neoptera</taxon>
        <taxon>Polyneoptera</taxon>
        <taxon>Phasmatodea</taxon>
        <taxon>Timematodea</taxon>
        <taxon>Timematoidea</taxon>
        <taxon>Timematidae</taxon>
        <taxon>Timema</taxon>
    </lineage>
</organism>
<feature type="domain" description="C2H2-type" evidence="9">
    <location>
        <begin position="1400"/>
        <end position="1428"/>
    </location>
</feature>
<evidence type="ECO:0000259" key="9">
    <source>
        <dbReference type="PROSITE" id="PS50157"/>
    </source>
</evidence>
<evidence type="ECO:0000256" key="8">
    <source>
        <dbReference type="SAM" id="MobiDB-lite"/>
    </source>
</evidence>
<feature type="region of interest" description="Disordered" evidence="8">
    <location>
        <begin position="4862"/>
        <end position="4889"/>
    </location>
</feature>
<evidence type="ECO:0000256" key="4">
    <source>
        <dbReference type="ARBA" id="ARBA00022771"/>
    </source>
</evidence>
<dbReference type="InterPro" id="IPR013087">
    <property type="entry name" value="Znf_C2H2_type"/>
</dbReference>
<reference evidence="10" key="1">
    <citation type="submission" date="2020-11" db="EMBL/GenBank/DDBJ databases">
        <authorList>
            <person name="Tran Van P."/>
        </authorList>
    </citation>
    <scope>NUCLEOTIDE SEQUENCE</scope>
</reference>
<dbReference type="EMBL" id="OC316674">
    <property type="protein sequence ID" value="CAD7393229.1"/>
    <property type="molecule type" value="Genomic_DNA"/>
</dbReference>
<dbReference type="GO" id="GO:0000981">
    <property type="term" value="F:DNA-binding transcription factor activity, RNA polymerase II-specific"/>
    <property type="evidence" value="ECO:0007669"/>
    <property type="project" value="TreeGrafter"/>
</dbReference>
<feature type="compositionally biased region" description="Basic and acidic residues" evidence="8">
    <location>
        <begin position="3531"/>
        <end position="3545"/>
    </location>
</feature>
<evidence type="ECO:0000256" key="2">
    <source>
        <dbReference type="ARBA" id="ARBA00022723"/>
    </source>
</evidence>
<feature type="compositionally biased region" description="Polar residues" evidence="8">
    <location>
        <begin position="4862"/>
        <end position="4879"/>
    </location>
</feature>
<dbReference type="PROSITE" id="PS50157">
    <property type="entry name" value="ZINC_FINGER_C2H2_2"/>
    <property type="match status" value="7"/>
</dbReference>
<evidence type="ECO:0000256" key="5">
    <source>
        <dbReference type="ARBA" id="ARBA00022833"/>
    </source>
</evidence>
<feature type="compositionally biased region" description="Polar residues" evidence="8">
    <location>
        <begin position="523"/>
        <end position="543"/>
    </location>
</feature>
<protein>
    <recommendedName>
        <fullName evidence="9">C2H2-type domain-containing protein</fullName>
    </recommendedName>
</protein>
<dbReference type="GO" id="GO:0005634">
    <property type="term" value="C:nucleus"/>
    <property type="evidence" value="ECO:0007669"/>
    <property type="project" value="UniProtKB-SubCell"/>
</dbReference>
<feature type="domain" description="C2H2-type" evidence="9">
    <location>
        <begin position="1940"/>
        <end position="1963"/>
    </location>
</feature>
<feature type="compositionally biased region" description="Polar residues" evidence="8">
    <location>
        <begin position="1537"/>
        <end position="1549"/>
    </location>
</feature>
<proteinExistence type="predicted"/>
<feature type="region of interest" description="Disordered" evidence="8">
    <location>
        <begin position="2379"/>
        <end position="2406"/>
    </location>
</feature>
<feature type="compositionally biased region" description="Polar residues" evidence="8">
    <location>
        <begin position="62"/>
        <end position="100"/>
    </location>
</feature>
<feature type="region of interest" description="Disordered" evidence="8">
    <location>
        <begin position="1604"/>
        <end position="1661"/>
    </location>
</feature>
<evidence type="ECO:0000313" key="10">
    <source>
        <dbReference type="EMBL" id="CAD7393229.1"/>
    </source>
</evidence>
<feature type="compositionally biased region" description="Basic residues" evidence="8">
    <location>
        <begin position="2063"/>
        <end position="2085"/>
    </location>
</feature>
<name>A0A7R9CAM8_TIMCR</name>
<feature type="region of interest" description="Disordered" evidence="8">
    <location>
        <begin position="5094"/>
        <end position="5145"/>
    </location>
</feature>
<feature type="region of interest" description="Disordered" evidence="8">
    <location>
        <begin position="1416"/>
        <end position="1435"/>
    </location>
</feature>
<feature type="compositionally biased region" description="Basic and acidic residues" evidence="8">
    <location>
        <begin position="22"/>
        <end position="41"/>
    </location>
</feature>
<feature type="compositionally biased region" description="Basic residues" evidence="8">
    <location>
        <begin position="3386"/>
        <end position="3402"/>
    </location>
</feature>
<dbReference type="GO" id="GO:0008270">
    <property type="term" value="F:zinc ion binding"/>
    <property type="evidence" value="ECO:0007669"/>
    <property type="project" value="UniProtKB-KW"/>
</dbReference>
<feature type="compositionally biased region" description="Polar residues" evidence="8">
    <location>
        <begin position="5248"/>
        <end position="5264"/>
    </location>
</feature>
<feature type="region of interest" description="Disordered" evidence="8">
    <location>
        <begin position="523"/>
        <end position="569"/>
    </location>
</feature>
<keyword evidence="6" id="KW-0539">Nucleus</keyword>
<dbReference type="GO" id="GO:0000977">
    <property type="term" value="F:RNA polymerase II transcription regulatory region sequence-specific DNA binding"/>
    <property type="evidence" value="ECO:0007669"/>
    <property type="project" value="TreeGrafter"/>
</dbReference>
<accession>A0A7R9CAM8</accession>
<keyword evidence="4 7" id="KW-0863">Zinc-finger</keyword>
<feature type="domain" description="C2H2-type" evidence="9">
    <location>
        <begin position="1580"/>
        <end position="1603"/>
    </location>
</feature>
<feature type="compositionally biased region" description="Low complexity" evidence="8">
    <location>
        <begin position="1623"/>
        <end position="1641"/>
    </location>
</feature>
<feature type="region of interest" description="Disordered" evidence="8">
    <location>
        <begin position="3518"/>
        <end position="3545"/>
    </location>
</feature>
<keyword evidence="2" id="KW-0479">Metal-binding</keyword>
<dbReference type="SUPFAM" id="SSF57667">
    <property type="entry name" value="beta-beta-alpha zinc fingers"/>
    <property type="match status" value="1"/>
</dbReference>
<feature type="region of interest" description="Disordered" evidence="8">
    <location>
        <begin position="3386"/>
        <end position="3413"/>
    </location>
</feature>
<feature type="compositionally biased region" description="Basic and acidic residues" evidence="8">
    <location>
        <begin position="2389"/>
        <end position="2399"/>
    </location>
</feature>
<keyword evidence="3" id="KW-0677">Repeat</keyword>
<dbReference type="Pfam" id="PF00096">
    <property type="entry name" value="zf-C2H2"/>
    <property type="match status" value="1"/>
</dbReference>
<feature type="region of interest" description="Disordered" evidence="8">
    <location>
        <begin position="1537"/>
        <end position="1568"/>
    </location>
</feature>
<feature type="region of interest" description="Disordered" evidence="8">
    <location>
        <begin position="2059"/>
        <end position="2099"/>
    </location>
</feature>
<dbReference type="InterPro" id="IPR036236">
    <property type="entry name" value="Znf_C2H2_sf"/>
</dbReference>
<feature type="domain" description="C2H2-type" evidence="9">
    <location>
        <begin position="4054"/>
        <end position="4083"/>
    </location>
</feature>
<feature type="domain" description="C2H2-type" evidence="9">
    <location>
        <begin position="1319"/>
        <end position="1341"/>
    </location>
</feature>
<sequence>MKAMDGDEPLSCSRKCPTTTGAREHGKETTVLSERGKDGREQASVTRLQEADILLAEIANETEMSPSKETNTANNTNKSCSNEKPSSVNKGNAKETGSSCEQDKGSISDTVSHSGVIATTLESEGAADRCSDFSKCVSSDATKLTDVALAQTNDGSQIISIGEKAVDGVTTNNLKIELQMVSKKKLSRNKTKNAGSKLDKIIASKLAKLSGVGRTSETTFHNTQTITTCTKTASFNRRTSLDSSFKFDPFSPVAHDLINLVKKTNTAKSISPMISDISDAEDEPTSENFEEFVVNDVGALNLVKSECLDRNLRRFRSNDSSQGSSKVSKTVTNPLALPLTKVSPLPQICTQGIGITAPLCLKVDTRRRGSVGSLPGPSLYQKLPDNTYKNIPVEGKLRSEPLPLCLNAFSPKYSGRRSLPYVPLRRDAATQSSDLPLREDPAKTLTNCAHNRQRRHSSDFSERLAQEIIARGLCVSVPQDLKLKGDKASNGGVGCQLAPVISSDNAVHVPLSFASVEKCSARENINSGQPGDQERTTTSSFKQAQDGKCSMVKDRDHASSSPIPVHCGESSKSWTKVGENCENKSKRLKSTKSSRDQHNCANRGAAEHCISVPRVFTTLSSSDSLCSSTNRANNLSDHTHLGNQVSSNFTESVQRTITPLVSESLGSSTGNNSPVLDNLSLRLSETQKLAHSLSQGHYNEEALEVVTKYLRDLIFNVVEHSQLTSAVAHNIHPFLHSENIGGNLLNKSTQLGKDKENDRVPENGEPHITNVKQCEFPNQVNQNVKCMHVSSSHSKHTTCCDSTSQCSNAVVGNMCFNQQELRQNIEDKYNSMVAAQICNESHLRSDKSSVDKNITDSCTPNYLGFNIINQTRNFLSNEYQMASGLYNALGLWNKHDKCQINSLCHINKNIVSSHKISCDRQHISGSDISHQKIIPDTVEDGNLVEDVKAKCLFLRRQSLSKDKTIAENPKSKVIGWNTSITGVPCSLPLSKVSLALGTCLKRAECTNSSPFLNSNSKSLSGSLITALGLEQVNGKVCETLPLITPKTNIHETNPIDFMVNKPRENFMSHCEERSSYCEPKELEEKHTNEHGIPSLLSVSCTQNDSSSISIKPSTYRGRPFIPPDKFFFQIKSIHHMKLPDGQKLYACDICSGVYQRAFSLKRHYLRSHINYRHLTERDISNCGIVVGDKMAVQSGTNTKIYMQNSKIISVGSTLSQETLNCNHIVEEQCTTSDGIKTETVSNDTGILIIPCVSNGTVKSQGEATYNCEPIQDGKNESMHTNIPFENSSFKEVIGTTTSDIKEVIGTTTSDIPIHFPGLYRCHTCGICFDEKDDLKSHLSNHPPTATNVVIGENNTYACNQCNATFTHKHNYLRHCASAVHNKNPVSANEETQERCLIKVHLCLYCDKGFKSAAIRKRHQGRMHKKQKGPGKRKYHACPYCSKSQKKFKDFSLLMEHMVASHPDKYHGCVMCAIRFDSRESFNKHLETSHMKTKLKIPKPDNVESNKSTLVVDVSQTTNSDITVNSLPAIQRVNLKETSQSSTNMLNESSVAAEKETINENEDSTNKPADLLNTVGDEFRYTCGVCQKMFTNYVNMCRHRRLAHGTVTAKTKKAKQGPKDFETASVCSSASSQNNGSSRSQSPAVVKTLTGSPAKVKAPARPQLTQQFQTVEISEKLLDPETLFYSKVASNIRENLLHHLDGKLECSDNVNKEKEPERSIAIDRPKRGEKILLKLDLVSSVALNGAPHNRMSLLAQSISSEVSKVSGRRDGLVHKVSWEKYNFPKNYDGRGDGLASYIKDMSHLDISTQLVMRQNLQRLNSEPTSPNTKDEIDNSDFDFPRGLCLMKNDVAKTESISTPTSPKPELSRTNSSPSVPSCMDVKDKSIIELDCPKSTGARRKSLSDLKVPALSSGSMQRDFPQDSALESAVELSGEWVRPRKYICGACGERFRDLYILEDHKYSVHPNVWCTHLEFEESTIAGMSFDDKSNSQLPFPGSLCRRFLNPTGTLTSANVVPPTKASESSCTKCSKVLNSLSDLHRHMLECGGDNTWMLTMVAASPSGGRRNRKWRPFGSRRRRQQGRRGMKRNIPSSPMKLPQYRARHRATDIDSIQRMISNLPAKRATRRVIQFSEDDIKTRSQATIHSNRLLRKRYKVTFAPSLPRTHHKHTIARHRLKSSANEALKFEVKKKKSAISRVLSAASAKKHSKPLSDLPLTEPAGLVVEKSSTFSDNGLVNNISVAQIVKQVPQIEENDTSEASPKSKEKWLSSRNVLSKKRLSAMKGKLPKTLLLDKEDKSQEHIPTKSIATNAGSAVSEEKPAEKIGKGRGKKVVVSTKIMRKSLVSAKLRKKKSSMIPSKTHSVEAKDPSDTHDILMTIVPRRSGRTASSTQDKDSAVEDKTVSSPVVDTEHCSLPVPFQSASYAQEDKIKSISNASTSVAKESSNILETICAVPQEENNLEDKAKRDLTSDIDNSSKIKLVGPGKGKKIEIVNANKKTKLKKKIESEEKKPKGKGYTHPDEQINEINICEGCGLQFDNNSAYGRHMKTCIYVKKLENMSQASIDDTNIASHQCNKCWEVFNLHTSLVEHSKVCTLASKEGEVVKRKPGRPPKIKCTQNDDFNLLSTEEIKNPVHNNSDIKMPELQKEEPVVSVKRVGRPKKIKESSDEIPVLSPASKMDTNTQTNFTNNKILSKVKNKVVKRKHPKEALRSIIKEDTPFSELLTTVKETVFDYLGEMKTENNDVIDSQELKHTRKSKHKKYLIKTNMQNVSLTIGKKLTSEEETINVDKTTPPPSLAEDDLETTKISLESTPDLQDTSCFESLSTEDDENCSKPKPNVTKKAKVDSKGDIIKNKTDAVKKNLFGLVKKSSKSFIKRHSKFPSQLDSATLQYRENVPLKSSLVNNDFCLKTKVEKVSKKTSKTGLVLSTKTIKESKELHQIDTTTTKQSNEIISKFKIKKLINKKCKQHNTLKNLSEKITDTDTELDMKGETITKNEFDVSLPPIKNIGIKNSKTLRKKLIPSAKNSKNNTTENSLLIVGENLAKINSHIDLDKEIPLYSETEKKKCSSKKKTKQFKVSQSEMIEENHNCDIKSVFSYKSKAIEQQSSPNTNNTFTRKTNFKKIKTMANPITACKKKKFAKIKFSRQLNLRCSTTFNIDKQNSNKSISKENLLAGKVVNKMASRPNSENDQSFPKICIYDMVKEFENNTNMSESSISNSVDHFSKTIEAVVAGAGGSMEKNVCEKSNIISETKQNEQTTLQSETVTNTNNILQVAQIKVNKIVSFCDEVPKDFSKSGLHNGKHVKSVQKKSNTDLVVPDVSLHHTSNTSGKDKDVAERTALTIEENLSSSNSWIDIDEDTLPISKLKEISVARKFGLIKVEPKVLRGRGRGRWRGRGRGRGRGFKKTSEVNGGTNYPKNALTEVDIVQELSRETPSIDIELQNLDEDSTKDTELSYDEESKLSEQVLHMGDHFSLGGNRLLRARRDQGAFRKDTASRFGRRESRARSTRCNLSYEEMYTSSDVASEADSQDFDAQQKENNTESQEKLVHNRQRYKKIKISKTKNTFVRHERRKKKSLRRWAMLSNQKKMFLEEKFKNGENDEAKTLFQVTGEEPEDPNTVVKLKEPNYLSKQKKEIIEDACHETPNLAMKKTAPETSIKQSNMDLKIVFKVMNKKDIETLSSGNSKDKSNDASLDIQTTMAETQIAKEIDSTQSIVCVAQTRLDSKETSKINLELKKMEQESKILTVVTEKKVEDLYVKEEENTTIEGNTIEQTAVQDVVDSIHKDQLKKSVIKDTNFIQLPVTEKLQDLREFNKDEIEGEIFNIIKTNETQNVGSSAVYDVVENIHQKYLLTLSTKNLESVPDTSIKLSAMVENENCVHNELPSQLPINCFSRQLETCDQIAVQDVVESVHQSQLKRLEDKHSKLSPNILSNEMSNKANNESTKQEMFNTKLTKQNSKSVISQVLPKYLAVSDEQTIGIRVGTAMVDTNKYQNCDLIVPETKLQKENHVLIKCNSTEKQEKAINIENSVEQSTLELTKDHLETVIDDPKLFKYSELFCEVCHKSFTSPFNLAKHKLTSIHIQKEKHTSDICDGIKASSNSFELDKTNYTTPLTGDCLRDTNNTNTQNTVSIENKDILQNPTISINPIDNTQEQTLDDIPLSLLIKSMKGKKKSVLETSKLLSKMFGRKNNVSKVHHKTIGKHNNKTLKIAKKVKRNVFKQDKVKAVRERGNDVKINVGKNIFKTPFESSFSEVKVKKSARIENISKDKNDPSFKNTCIQLLDVAKEKRQIVKKSKLNDENEKIKHISPETCGTSFEDKSTNDVVKEYISYVNTSDLENGNLNKCVETSISEETNCSAHNTVDIDLGDTADTQVDIISSEINFDEVDLLNTGNTNTPNDNKFPVLVEVILNTVNEQIDLVTQELCTEQTESGLSSQVSSTIPVDIPEVENIIGDSISDTCFDQDPSFQKNWFYYDNCDTIENEMLCGFKKPNKDTMIETAQLSTFGSDPNTLLKEDSIKVNTSISHQKLCVVQQSEDLCNSESLPQANQIQDILLHSLALAEQIPLPENIQLNLSPPKEPEIQNCLSTDFDKEISCTKDTQLIQSPESQITEMDTCLSLAIENQSSLVLTAKIEPPSSEKCKIQDCFSDELDEHQSLLQASHLQGHSSKQPGIQEFVSLEFEKECETMSLDKEKSSNYSDKEVLLSEDMPAEVSSLHREEIHTPLQEEPITITFAPKENHLSHYSDTETLLSANLAVQASSQQSKVFIHSQQENTLQKPAAIELPLHLPPGLDPEVEALLSLGSEIQDRSNFWTNSEQVHSYNLPETQAHSNLSTVKPQICGIQDSCPNLRNDNFTTETTINHNTVASQPSNQPQAVRTSVEPSGGVESVIDEPPKIFDAHDTKVIEIASKNSTEQKSYGGIDNRAGMTEPPEPVAVFSGADHAVAILPDQPCWPDDASWQGTNIGWVPTNEVETSAEWTYGGAEWVPPETGSSAPDIQWIQQEGTQFGIDQLQPISSLGSILDSVNQILNTGAGTSGEQVLLNEYGGFSSSLAAGSVMTGELVDLQRAMGATDEEMLMLQKLGEDGWPLENADLMDLDNQRSRSEGGVKEQEEEHEGEETSSPLPAKTSPKKTNQVSSIMMRRQRTEDRPFGHCQNILSQYEQKEMVCPLCNKHFLGLAALQTHVASTHNVREGPDKKMKTYERSRKAMIASIATTTLGQVINHRHMCVWCKELHVDEESLQRHVESTHSSEGSGGQEFQATTRQV</sequence>